<evidence type="ECO:0000259" key="1">
    <source>
        <dbReference type="PROSITE" id="PS50206"/>
    </source>
</evidence>
<dbReference type="InterPro" id="IPR036873">
    <property type="entry name" value="Rhodanese-like_dom_sf"/>
</dbReference>
<dbReference type="PROSITE" id="PS00380">
    <property type="entry name" value="RHODANESE_1"/>
    <property type="match status" value="1"/>
</dbReference>
<dbReference type="SUPFAM" id="SSF52821">
    <property type="entry name" value="Rhodanese/Cell cycle control phosphatase"/>
    <property type="match status" value="1"/>
</dbReference>
<dbReference type="CDD" id="cd00158">
    <property type="entry name" value="RHOD"/>
    <property type="match status" value="1"/>
</dbReference>
<protein>
    <submittedName>
        <fullName evidence="2">Rhodanese-like domain-containing protein</fullName>
    </submittedName>
</protein>
<dbReference type="Gene3D" id="3.40.250.10">
    <property type="entry name" value="Rhodanese-like domain"/>
    <property type="match status" value="1"/>
</dbReference>
<evidence type="ECO:0000313" key="3">
    <source>
        <dbReference type="Proteomes" id="UP000824193"/>
    </source>
</evidence>
<reference evidence="2" key="1">
    <citation type="journal article" date="2021" name="PeerJ">
        <title>Extensive microbial diversity within the chicken gut microbiome revealed by metagenomics and culture.</title>
        <authorList>
            <person name="Gilroy R."/>
            <person name="Ravi A."/>
            <person name="Getino M."/>
            <person name="Pursley I."/>
            <person name="Horton D.L."/>
            <person name="Alikhan N.F."/>
            <person name="Baker D."/>
            <person name="Gharbi K."/>
            <person name="Hall N."/>
            <person name="Watson M."/>
            <person name="Adriaenssens E.M."/>
            <person name="Foster-Nyarko E."/>
            <person name="Jarju S."/>
            <person name="Secka A."/>
            <person name="Antonio M."/>
            <person name="Oren A."/>
            <person name="Chaudhuri R.R."/>
            <person name="La Ragione R."/>
            <person name="Hildebrand F."/>
            <person name="Pallen M.J."/>
        </authorList>
    </citation>
    <scope>NUCLEOTIDE SEQUENCE</scope>
    <source>
        <strain evidence="2">2239</strain>
    </source>
</reference>
<organism evidence="2 3">
    <name type="scientific">Candidatus Allofournierella pullicola</name>
    <dbReference type="NCBI Taxonomy" id="2838596"/>
    <lineage>
        <taxon>Bacteria</taxon>
        <taxon>Bacillati</taxon>
        <taxon>Bacillota</taxon>
        <taxon>Clostridia</taxon>
        <taxon>Eubacteriales</taxon>
        <taxon>Oscillospiraceae</taxon>
        <taxon>Allofournierella</taxon>
    </lineage>
</organism>
<dbReference type="PANTHER" id="PTHR43031:SF1">
    <property type="entry name" value="PYRIDINE NUCLEOTIDE-DISULPHIDE OXIDOREDUCTASE"/>
    <property type="match status" value="1"/>
</dbReference>
<dbReference type="PANTHER" id="PTHR43031">
    <property type="entry name" value="FAD-DEPENDENT OXIDOREDUCTASE"/>
    <property type="match status" value="1"/>
</dbReference>
<dbReference type="SMART" id="SM00450">
    <property type="entry name" value="RHOD"/>
    <property type="match status" value="1"/>
</dbReference>
<accession>A0A9D1V4U3</accession>
<dbReference type="InterPro" id="IPR001307">
    <property type="entry name" value="Thiosulphate_STrfase_CS"/>
</dbReference>
<gene>
    <name evidence="2" type="ORF">H9865_08500</name>
</gene>
<feature type="domain" description="Rhodanese" evidence="1">
    <location>
        <begin position="29"/>
        <end position="116"/>
    </location>
</feature>
<dbReference type="AlphaFoldDB" id="A0A9D1V4U3"/>
<dbReference type="InterPro" id="IPR050229">
    <property type="entry name" value="GlpE_sulfurtransferase"/>
</dbReference>
<dbReference type="PROSITE" id="PS50206">
    <property type="entry name" value="RHODANESE_3"/>
    <property type="match status" value="1"/>
</dbReference>
<dbReference type="EMBL" id="DXFW01000024">
    <property type="protein sequence ID" value="HIX06122.1"/>
    <property type="molecule type" value="Genomic_DNA"/>
</dbReference>
<proteinExistence type="predicted"/>
<dbReference type="InterPro" id="IPR001763">
    <property type="entry name" value="Rhodanese-like_dom"/>
</dbReference>
<comment type="caution">
    <text evidence="2">The sequence shown here is derived from an EMBL/GenBank/DDBJ whole genome shotgun (WGS) entry which is preliminary data.</text>
</comment>
<sequence length="117" mass="12356">MKGMFSSLFAPGAKGYQQISQQEAKKRMDAGGVLVLDVREPAEYAGGHIPGAVLLPLGTISEASAAGVIGEKDAQVLVYCRSGSRSKQAAAILARLGYSNVYEFGGIMTWPYEVTAE</sequence>
<evidence type="ECO:0000313" key="2">
    <source>
        <dbReference type="EMBL" id="HIX06122.1"/>
    </source>
</evidence>
<name>A0A9D1V4U3_9FIRM</name>
<dbReference type="GO" id="GO:0004792">
    <property type="term" value="F:thiosulfate-cyanide sulfurtransferase activity"/>
    <property type="evidence" value="ECO:0007669"/>
    <property type="project" value="InterPro"/>
</dbReference>
<dbReference type="Proteomes" id="UP000824193">
    <property type="component" value="Unassembled WGS sequence"/>
</dbReference>
<dbReference type="Pfam" id="PF00581">
    <property type="entry name" value="Rhodanese"/>
    <property type="match status" value="1"/>
</dbReference>
<reference evidence="2" key="2">
    <citation type="submission" date="2021-04" db="EMBL/GenBank/DDBJ databases">
        <authorList>
            <person name="Gilroy R."/>
        </authorList>
    </citation>
    <scope>NUCLEOTIDE SEQUENCE</scope>
    <source>
        <strain evidence="2">2239</strain>
    </source>
</reference>